<dbReference type="InterPro" id="IPR050416">
    <property type="entry name" value="FAD-linked_Oxidoreductase"/>
</dbReference>
<dbReference type="Proteomes" id="UP001500751">
    <property type="component" value="Unassembled WGS sequence"/>
</dbReference>
<organism evidence="7 8">
    <name type="scientific">Catenulispora yoronensis</name>
    <dbReference type="NCBI Taxonomy" id="450799"/>
    <lineage>
        <taxon>Bacteria</taxon>
        <taxon>Bacillati</taxon>
        <taxon>Actinomycetota</taxon>
        <taxon>Actinomycetes</taxon>
        <taxon>Catenulisporales</taxon>
        <taxon>Catenulisporaceae</taxon>
        <taxon>Catenulispora</taxon>
    </lineage>
</organism>
<dbReference type="InterPro" id="IPR036318">
    <property type="entry name" value="FAD-bd_PCMH-like_sf"/>
</dbReference>
<dbReference type="EMBL" id="BAAAQN010000056">
    <property type="protein sequence ID" value="GAA2053202.1"/>
    <property type="molecule type" value="Genomic_DNA"/>
</dbReference>
<dbReference type="Gene3D" id="3.40.462.20">
    <property type="match status" value="1"/>
</dbReference>
<comment type="similarity">
    <text evidence="2">Belongs to the oxygen-dependent FAD-linked oxidoreductase family.</text>
</comment>
<accession>A0ABN2V6B1</accession>
<evidence type="ECO:0000256" key="4">
    <source>
        <dbReference type="ARBA" id="ARBA00022827"/>
    </source>
</evidence>
<sequence>MSDQLGSAIPAFQGRVVTPEDGGYDAARKVWNGAIDHRPAIVAQCTDADDVAAALAFARDRGLEVSVRGGGHNFGGNAVWPDSLVVDLRAINQVTVDPRARVARCGGGARLGELDAATQEHGLATPSGTVSNTGVGGLTLGGGFGWLTHDHGMSIDNLVSARMVLADGSFVEASPDENADLFWAIRGGGGNFGVVTEFRFALHPVGPLVHAAMLFWPLAQGVEALAVMRDTIADLPPGLGGLLGVGLNAPPAPFVPEQHHLAPGHALLLAGFGAAEEHAAVVDAARSKLPPLFDFVSPMPYTALQSMLDDAAPPGILAYERALYLNDMTEGAIEVMAEFSARKNSPMSFAPVFRMDGAFSAVPDDATAFGGSRRPAYTVNLACVAPTPDLLGADTAWAQEYWSALRPFARDEGSYVNFMVEPDQERIVAAYGPEKYQRLAKIKARYDPENVFRHNANIKPADR</sequence>
<evidence type="ECO:0000256" key="2">
    <source>
        <dbReference type="ARBA" id="ARBA00005466"/>
    </source>
</evidence>
<evidence type="ECO:0000256" key="1">
    <source>
        <dbReference type="ARBA" id="ARBA00001974"/>
    </source>
</evidence>
<protein>
    <submittedName>
        <fullName evidence="7">FAD-binding oxidoreductase</fullName>
    </submittedName>
</protein>
<dbReference type="PROSITE" id="PS00862">
    <property type="entry name" value="OX2_COVAL_FAD"/>
    <property type="match status" value="1"/>
</dbReference>
<dbReference type="Gene3D" id="3.30.465.10">
    <property type="match status" value="1"/>
</dbReference>
<dbReference type="Pfam" id="PF08031">
    <property type="entry name" value="BBE"/>
    <property type="match status" value="1"/>
</dbReference>
<dbReference type="PROSITE" id="PS51387">
    <property type="entry name" value="FAD_PCMH"/>
    <property type="match status" value="1"/>
</dbReference>
<keyword evidence="8" id="KW-1185">Reference proteome</keyword>
<comment type="caution">
    <text evidence="7">The sequence shown here is derived from an EMBL/GenBank/DDBJ whole genome shotgun (WGS) entry which is preliminary data.</text>
</comment>
<comment type="cofactor">
    <cofactor evidence="1">
        <name>FAD</name>
        <dbReference type="ChEBI" id="CHEBI:57692"/>
    </cofactor>
</comment>
<name>A0ABN2V6B1_9ACTN</name>
<dbReference type="InterPro" id="IPR016167">
    <property type="entry name" value="FAD-bd_PCMH_sub1"/>
</dbReference>
<dbReference type="InterPro" id="IPR006093">
    <property type="entry name" value="Oxy_OxRdtase_FAD_BS"/>
</dbReference>
<dbReference type="InterPro" id="IPR016166">
    <property type="entry name" value="FAD-bd_PCMH"/>
</dbReference>
<dbReference type="InterPro" id="IPR016169">
    <property type="entry name" value="FAD-bd_PCMH_sub2"/>
</dbReference>
<evidence type="ECO:0000313" key="8">
    <source>
        <dbReference type="Proteomes" id="UP001500751"/>
    </source>
</evidence>
<keyword evidence="4" id="KW-0274">FAD</keyword>
<keyword evidence="5" id="KW-0560">Oxidoreductase</keyword>
<proteinExistence type="inferred from homology"/>
<dbReference type="Pfam" id="PF01565">
    <property type="entry name" value="FAD_binding_4"/>
    <property type="match status" value="1"/>
</dbReference>
<feature type="domain" description="FAD-binding PCMH-type" evidence="6">
    <location>
        <begin position="35"/>
        <end position="205"/>
    </location>
</feature>
<gene>
    <name evidence="7" type="ORF">GCM10009839_71170</name>
</gene>
<evidence type="ECO:0000259" key="6">
    <source>
        <dbReference type="PROSITE" id="PS51387"/>
    </source>
</evidence>
<keyword evidence="3" id="KW-0285">Flavoprotein</keyword>
<dbReference type="PANTHER" id="PTHR42973">
    <property type="entry name" value="BINDING OXIDOREDUCTASE, PUTATIVE (AFU_ORTHOLOGUE AFUA_1G17690)-RELATED"/>
    <property type="match status" value="1"/>
</dbReference>
<dbReference type="InterPro" id="IPR012951">
    <property type="entry name" value="BBE"/>
</dbReference>
<dbReference type="Gene3D" id="3.30.43.10">
    <property type="entry name" value="Uridine Diphospho-n-acetylenolpyruvylglucosamine Reductase, domain 2"/>
    <property type="match status" value="1"/>
</dbReference>
<evidence type="ECO:0000313" key="7">
    <source>
        <dbReference type="EMBL" id="GAA2053202.1"/>
    </source>
</evidence>
<dbReference type="PANTHER" id="PTHR42973:SF39">
    <property type="entry name" value="FAD-BINDING PCMH-TYPE DOMAIN-CONTAINING PROTEIN"/>
    <property type="match status" value="1"/>
</dbReference>
<evidence type="ECO:0000256" key="3">
    <source>
        <dbReference type="ARBA" id="ARBA00022630"/>
    </source>
</evidence>
<evidence type="ECO:0000256" key="5">
    <source>
        <dbReference type="ARBA" id="ARBA00023002"/>
    </source>
</evidence>
<dbReference type="RefSeq" id="WP_344670102.1">
    <property type="nucleotide sequence ID" value="NZ_BAAAQN010000056.1"/>
</dbReference>
<dbReference type="SUPFAM" id="SSF56176">
    <property type="entry name" value="FAD-binding/transporter-associated domain-like"/>
    <property type="match status" value="1"/>
</dbReference>
<reference evidence="7 8" key="1">
    <citation type="journal article" date="2019" name="Int. J. Syst. Evol. Microbiol.">
        <title>The Global Catalogue of Microorganisms (GCM) 10K type strain sequencing project: providing services to taxonomists for standard genome sequencing and annotation.</title>
        <authorList>
            <consortium name="The Broad Institute Genomics Platform"/>
            <consortium name="The Broad Institute Genome Sequencing Center for Infectious Disease"/>
            <person name="Wu L."/>
            <person name="Ma J."/>
        </authorList>
    </citation>
    <scope>NUCLEOTIDE SEQUENCE [LARGE SCALE GENOMIC DNA]</scope>
    <source>
        <strain evidence="7 8">JCM 16014</strain>
    </source>
</reference>
<dbReference type="InterPro" id="IPR006094">
    <property type="entry name" value="Oxid_FAD_bind_N"/>
</dbReference>